<comment type="caution">
    <text evidence="8">The sequence shown here is derived from an EMBL/GenBank/DDBJ whole genome shotgun (WGS) entry which is preliminary data.</text>
</comment>
<keyword evidence="3 6" id="KW-0812">Transmembrane</keyword>
<feature type="transmembrane region" description="Helical" evidence="6">
    <location>
        <begin position="176"/>
        <end position="195"/>
    </location>
</feature>
<proteinExistence type="inferred from homology"/>
<feature type="domain" description="EF-hand" evidence="7">
    <location>
        <begin position="96"/>
        <end position="131"/>
    </location>
</feature>
<dbReference type="InterPro" id="IPR016688">
    <property type="entry name" value="MscS-like_plants/fungi"/>
</dbReference>
<evidence type="ECO:0000256" key="3">
    <source>
        <dbReference type="ARBA" id="ARBA00022692"/>
    </source>
</evidence>
<evidence type="ECO:0000256" key="2">
    <source>
        <dbReference type="ARBA" id="ARBA00008017"/>
    </source>
</evidence>
<name>A0ABQ5RNC6_9CHLO</name>
<evidence type="ECO:0000256" key="1">
    <source>
        <dbReference type="ARBA" id="ARBA00004141"/>
    </source>
</evidence>
<dbReference type="InterPro" id="IPR010920">
    <property type="entry name" value="LSM_dom_sf"/>
</dbReference>
<organism evidence="8 9">
    <name type="scientific">Volvox africanus</name>
    <dbReference type="NCBI Taxonomy" id="51714"/>
    <lineage>
        <taxon>Eukaryota</taxon>
        <taxon>Viridiplantae</taxon>
        <taxon>Chlorophyta</taxon>
        <taxon>core chlorophytes</taxon>
        <taxon>Chlorophyceae</taxon>
        <taxon>CS clade</taxon>
        <taxon>Chlamydomonadales</taxon>
        <taxon>Volvocaceae</taxon>
        <taxon>Volvox</taxon>
    </lineage>
</organism>
<evidence type="ECO:0000313" key="8">
    <source>
        <dbReference type="EMBL" id="GLI59071.1"/>
    </source>
</evidence>
<evidence type="ECO:0000256" key="4">
    <source>
        <dbReference type="ARBA" id="ARBA00022989"/>
    </source>
</evidence>
<dbReference type="PROSITE" id="PS50222">
    <property type="entry name" value="EF_HAND_2"/>
    <property type="match status" value="1"/>
</dbReference>
<gene>
    <name evidence="8" type="ORF">VaNZ11_000904</name>
</gene>
<dbReference type="InterPro" id="IPR023408">
    <property type="entry name" value="MscS_beta-dom_sf"/>
</dbReference>
<dbReference type="PANTHER" id="PTHR31618:SF1">
    <property type="entry name" value="EF-HAND DOMAIN-CONTAINING PROTEIN"/>
    <property type="match status" value="1"/>
</dbReference>
<dbReference type="SUPFAM" id="SSF50182">
    <property type="entry name" value="Sm-like ribonucleoproteins"/>
    <property type="match status" value="1"/>
</dbReference>
<keyword evidence="5 6" id="KW-0472">Membrane</keyword>
<accession>A0ABQ5RNC6</accession>
<sequence length="428" mass="46403">GGRRSGGGGASSRGEGLTFEQLRTSLFWLEQHIRRNKLRMGVTLSDQLLAAAEGNEVTSKTEAKRLAFYIHMNVLGLSDLQGRKYLVARDFEPFFSSAEEVREAFAVFDSDRDSRITLQNMVDTIVRVYKERKKLALTLQDTRTVVAKLELICGVVMHVLFGFVYLVIFQVNVRELWLTFSSVTLAFVFVFGNSIRSIYEAVLFLFVVHPFDVGDWLLLANGEVVKVEEIALLFCTFLKGDGRRLYYPNPKLIQEAVVNISRSGTFWDSATVLVDISTPGAVLEAVEGRLKRWLADNPKQYTGSGGVAARALANPSKLQVTASWEYCHTGEDQGRTTRWRSKALLVLASALESCGTSYTFPAMKGVRLDRKAAAVVGLMEGEAAAGLALVTALGSGGGGGAGSNGALGAAAGAVTEFGAGNVMTTQGM</sequence>
<dbReference type="PANTHER" id="PTHR31618">
    <property type="entry name" value="MECHANOSENSITIVE ION CHANNEL PROTEIN 5"/>
    <property type="match status" value="1"/>
</dbReference>
<dbReference type="InterPro" id="IPR002048">
    <property type="entry name" value="EF_hand_dom"/>
</dbReference>
<evidence type="ECO:0000256" key="5">
    <source>
        <dbReference type="ARBA" id="ARBA00023136"/>
    </source>
</evidence>
<keyword evidence="4 6" id="KW-1133">Transmembrane helix</keyword>
<protein>
    <recommendedName>
        <fullName evidence="7">EF-hand domain-containing protein</fullName>
    </recommendedName>
</protein>
<dbReference type="InterPro" id="IPR006685">
    <property type="entry name" value="MscS_channel_2nd"/>
</dbReference>
<feature type="transmembrane region" description="Helical" evidence="6">
    <location>
        <begin position="149"/>
        <end position="170"/>
    </location>
</feature>
<comment type="similarity">
    <text evidence="2">Belongs to the MscS (TC 1.A.23) family.</text>
</comment>
<dbReference type="Proteomes" id="UP001165090">
    <property type="component" value="Unassembled WGS sequence"/>
</dbReference>
<dbReference type="InterPro" id="IPR011992">
    <property type="entry name" value="EF-hand-dom_pair"/>
</dbReference>
<evidence type="ECO:0000256" key="6">
    <source>
        <dbReference type="SAM" id="Phobius"/>
    </source>
</evidence>
<dbReference type="Gene3D" id="2.30.30.60">
    <property type="match status" value="1"/>
</dbReference>
<comment type="subcellular location">
    <subcellularLocation>
        <location evidence="1">Membrane</location>
        <topology evidence="1">Multi-pass membrane protein</topology>
    </subcellularLocation>
</comment>
<dbReference type="EMBL" id="BSDZ01000003">
    <property type="protein sequence ID" value="GLI59071.1"/>
    <property type="molecule type" value="Genomic_DNA"/>
</dbReference>
<evidence type="ECO:0000259" key="7">
    <source>
        <dbReference type="PROSITE" id="PS50222"/>
    </source>
</evidence>
<evidence type="ECO:0000313" key="9">
    <source>
        <dbReference type="Proteomes" id="UP001165090"/>
    </source>
</evidence>
<dbReference type="Pfam" id="PF00924">
    <property type="entry name" value="MS_channel_2nd"/>
    <property type="match status" value="1"/>
</dbReference>
<reference evidence="8 9" key="1">
    <citation type="journal article" date="2023" name="IScience">
        <title>Expanded male sex-determining region conserved during the evolution of homothallism in the green alga Volvox.</title>
        <authorList>
            <person name="Yamamoto K."/>
            <person name="Matsuzaki R."/>
            <person name="Mahakham W."/>
            <person name="Heman W."/>
            <person name="Sekimoto H."/>
            <person name="Kawachi M."/>
            <person name="Minakuchi Y."/>
            <person name="Toyoda A."/>
            <person name="Nozaki H."/>
        </authorList>
    </citation>
    <scope>NUCLEOTIDE SEQUENCE [LARGE SCALE GENOMIC DNA]</scope>
    <source>
        <strain evidence="8 9">NIES-4468</strain>
    </source>
</reference>
<keyword evidence="9" id="KW-1185">Reference proteome</keyword>
<feature type="non-terminal residue" evidence="8">
    <location>
        <position position="1"/>
    </location>
</feature>
<dbReference type="SUPFAM" id="SSF47473">
    <property type="entry name" value="EF-hand"/>
    <property type="match status" value="1"/>
</dbReference>